<keyword evidence="2" id="KW-1185">Reference proteome</keyword>
<proteinExistence type="predicted"/>
<reference evidence="2" key="1">
    <citation type="submission" date="2013-09" db="EMBL/GenBank/DDBJ databases">
        <title>The Genome Sequence of Anopheles maculatus species B.</title>
        <authorList>
            <consortium name="The Broad Institute Genomics Platform"/>
            <person name="Neafsey D.E."/>
            <person name="Besansky N."/>
            <person name="Howell P."/>
            <person name="Walton C."/>
            <person name="Young S.K."/>
            <person name="Zeng Q."/>
            <person name="Gargeya S."/>
            <person name="Fitzgerald M."/>
            <person name="Haas B."/>
            <person name="Abouelleil A."/>
            <person name="Allen A.W."/>
            <person name="Alvarado L."/>
            <person name="Arachchi H.M."/>
            <person name="Berlin A.M."/>
            <person name="Chapman S.B."/>
            <person name="Gainer-Dewar J."/>
            <person name="Goldberg J."/>
            <person name="Griggs A."/>
            <person name="Gujja S."/>
            <person name="Hansen M."/>
            <person name="Howarth C."/>
            <person name="Imamovic A."/>
            <person name="Ireland A."/>
            <person name="Larimer J."/>
            <person name="McCowan C."/>
            <person name="Murphy C."/>
            <person name="Pearson M."/>
            <person name="Poon T.W."/>
            <person name="Priest M."/>
            <person name="Roberts A."/>
            <person name="Saif S."/>
            <person name="Shea T."/>
            <person name="Sisk P."/>
            <person name="Sykes S."/>
            <person name="Wortman J."/>
            <person name="Nusbaum C."/>
            <person name="Birren B."/>
        </authorList>
    </citation>
    <scope>NUCLEOTIDE SEQUENCE [LARGE SCALE GENOMIC DNA]</scope>
    <source>
        <strain evidence="2">maculatus3</strain>
    </source>
</reference>
<dbReference type="VEuPathDB" id="VectorBase:AMAM007960"/>
<reference evidence="1" key="2">
    <citation type="submission" date="2020-05" db="UniProtKB">
        <authorList>
            <consortium name="EnsemblMetazoa"/>
        </authorList>
    </citation>
    <scope>IDENTIFICATION</scope>
    <source>
        <strain evidence="1">maculatus3</strain>
    </source>
</reference>
<dbReference type="EnsemblMetazoa" id="AMAM007960-RA">
    <property type="protein sequence ID" value="AMAM007960-PA"/>
    <property type="gene ID" value="AMAM007960"/>
</dbReference>
<accession>A0A182SJG1</accession>
<evidence type="ECO:0000313" key="1">
    <source>
        <dbReference type="EnsemblMetazoa" id="AMAM007960-PA"/>
    </source>
</evidence>
<organism evidence="1 2">
    <name type="scientific">Anopheles maculatus</name>
    <dbReference type="NCBI Taxonomy" id="74869"/>
    <lineage>
        <taxon>Eukaryota</taxon>
        <taxon>Metazoa</taxon>
        <taxon>Ecdysozoa</taxon>
        <taxon>Arthropoda</taxon>
        <taxon>Hexapoda</taxon>
        <taxon>Insecta</taxon>
        <taxon>Pterygota</taxon>
        <taxon>Neoptera</taxon>
        <taxon>Endopterygota</taxon>
        <taxon>Diptera</taxon>
        <taxon>Nematocera</taxon>
        <taxon>Culicoidea</taxon>
        <taxon>Culicidae</taxon>
        <taxon>Anophelinae</taxon>
        <taxon>Anopheles</taxon>
        <taxon>Anopheles maculatus group</taxon>
    </lineage>
</organism>
<sequence length="142" mass="16542">MAGRLSGSKSDKEIHRFVTREQIDFLHGQFRVHNDRLTLAELRELLSGIGLHYADEEYRTLCLQINTDHDEYCQWDEFLSYLILGFQDDDPLAVKQSLDPPISDDLCLKLRSQVYNIIKIDFCPMVYYVSVLSAVYCRITDC</sequence>
<dbReference type="InterPro" id="IPR011992">
    <property type="entry name" value="EF-hand-dom_pair"/>
</dbReference>
<evidence type="ECO:0008006" key="3">
    <source>
        <dbReference type="Google" id="ProtNLM"/>
    </source>
</evidence>
<evidence type="ECO:0000313" key="2">
    <source>
        <dbReference type="Proteomes" id="UP000075901"/>
    </source>
</evidence>
<dbReference type="Gene3D" id="1.10.238.10">
    <property type="entry name" value="EF-hand"/>
    <property type="match status" value="1"/>
</dbReference>
<dbReference type="AlphaFoldDB" id="A0A182SJG1"/>
<dbReference type="SUPFAM" id="SSF47473">
    <property type="entry name" value="EF-hand"/>
    <property type="match status" value="1"/>
</dbReference>
<name>A0A182SJG1_9DIPT</name>
<dbReference type="Proteomes" id="UP000075901">
    <property type="component" value="Unassembled WGS sequence"/>
</dbReference>
<protein>
    <recommendedName>
        <fullName evidence="3">EF-hand domain-containing protein</fullName>
    </recommendedName>
</protein>